<dbReference type="PANTHER" id="PTHR42866">
    <property type="entry name" value="3-DEOXY-MANNO-OCTULOSONATE CYTIDYLYLTRANSFERASE"/>
    <property type="match status" value="1"/>
</dbReference>
<protein>
    <submittedName>
        <fullName evidence="1">NTP transferase domain-containing protein</fullName>
    </submittedName>
</protein>
<accession>A0ABU5ZKN4</accession>
<organism evidence="1 2">
    <name type="scientific">Ferviditalea candida</name>
    <dbReference type="NCBI Taxonomy" id="3108399"/>
    <lineage>
        <taxon>Bacteria</taxon>
        <taxon>Bacillati</taxon>
        <taxon>Bacillota</taxon>
        <taxon>Bacilli</taxon>
        <taxon>Bacillales</taxon>
        <taxon>Paenibacillaceae</taxon>
        <taxon>Ferviditalea</taxon>
    </lineage>
</organism>
<dbReference type="GO" id="GO:0016740">
    <property type="term" value="F:transferase activity"/>
    <property type="evidence" value="ECO:0007669"/>
    <property type="project" value="UniProtKB-KW"/>
</dbReference>
<dbReference type="SUPFAM" id="SSF53448">
    <property type="entry name" value="Nucleotide-diphospho-sugar transferases"/>
    <property type="match status" value="1"/>
</dbReference>
<dbReference type="PANTHER" id="PTHR42866:SF1">
    <property type="entry name" value="SPORE COAT POLYSACCHARIDE BIOSYNTHESIS PROTEIN SPSF"/>
    <property type="match status" value="1"/>
</dbReference>
<dbReference type="Proteomes" id="UP001310386">
    <property type="component" value="Unassembled WGS sequence"/>
</dbReference>
<dbReference type="InterPro" id="IPR029044">
    <property type="entry name" value="Nucleotide-diphossugar_trans"/>
</dbReference>
<dbReference type="InterPro" id="IPR003329">
    <property type="entry name" value="Cytidylyl_trans"/>
</dbReference>
<evidence type="ECO:0000313" key="2">
    <source>
        <dbReference type="Proteomes" id="UP001310386"/>
    </source>
</evidence>
<proteinExistence type="predicted"/>
<keyword evidence="2" id="KW-1185">Reference proteome</keyword>
<dbReference type="Gene3D" id="3.90.550.10">
    <property type="entry name" value="Spore Coat Polysaccharide Biosynthesis Protein SpsA, Chain A"/>
    <property type="match status" value="1"/>
</dbReference>
<dbReference type="Pfam" id="PF02348">
    <property type="entry name" value="CTP_transf_3"/>
    <property type="match status" value="1"/>
</dbReference>
<reference evidence="1" key="1">
    <citation type="submission" date="2023-12" db="EMBL/GenBank/DDBJ databases">
        <title>Fervidustalea candida gen. nov., sp. nov., a novel member of the family Paenibacillaceae isolated from a geothermal area.</title>
        <authorList>
            <person name="Li W.-J."/>
            <person name="Jiao J.-Y."/>
            <person name="Chen Y."/>
        </authorList>
    </citation>
    <scope>NUCLEOTIDE SEQUENCE</scope>
    <source>
        <strain evidence="1">SYSU GA230002</strain>
    </source>
</reference>
<dbReference type="EMBL" id="JAYJLD010000014">
    <property type="protein sequence ID" value="MEB3102226.1"/>
    <property type="molecule type" value="Genomic_DNA"/>
</dbReference>
<gene>
    <name evidence="1" type="ORF">VF724_11185</name>
</gene>
<sequence length="228" mass="25691">MNGKKIITVIQARFNSARLPGKALLDLCGKPVLERVVDQVRQASHSGEIWVATSDQSTDDPIARTCDRLHVHVHRGSLSDVLGRFCGAVHQSQADLIVRVTADNPLTEPRFIDAGVLQMMADRYDYIYFENIPYGSGVEIITKEALFASDRMALDAQDREHVTSFMKRNPGRFHIGRFSPPTRLSRPDIRVTLDTVEDYIRLFHMFHHFGNTTVTLEKAIAYLGRGAQ</sequence>
<dbReference type="RefSeq" id="WP_371754358.1">
    <property type="nucleotide sequence ID" value="NZ_JAYJLD010000014.1"/>
</dbReference>
<name>A0ABU5ZKN4_9BACL</name>
<keyword evidence="1" id="KW-0808">Transferase</keyword>
<comment type="caution">
    <text evidence="1">The sequence shown here is derived from an EMBL/GenBank/DDBJ whole genome shotgun (WGS) entry which is preliminary data.</text>
</comment>
<evidence type="ECO:0000313" key="1">
    <source>
        <dbReference type="EMBL" id="MEB3102226.1"/>
    </source>
</evidence>